<evidence type="ECO:0000256" key="6">
    <source>
        <dbReference type="ARBA" id="ARBA00023329"/>
    </source>
</evidence>
<comment type="caution">
    <text evidence="7">The sequence shown here is derived from an EMBL/GenBank/DDBJ whole genome shotgun (WGS) entry which is preliminary data.</text>
</comment>
<evidence type="ECO:0000256" key="5">
    <source>
        <dbReference type="ARBA" id="ARBA00023136"/>
    </source>
</evidence>
<sequence>MVDKDGRNFRAFYYDTLGLRNVEQRKALEILLKDDPIDVERISTFSTRFSLPAVYRIHVWKVILGIIPPYRDAHQFAIQQRCEHFKDLQHALKVMRKTSDEDDVPFQMSMMYLLDEGALRFVKIPKKLERKAENNENCSASV</sequence>
<dbReference type="InterPro" id="IPR043039">
    <property type="entry name" value="TBC1D7_dom2"/>
</dbReference>
<keyword evidence="5" id="KW-0472">Membrane</keyword>
<name>A0A9W9ZGC2_9CNID</name>
<protein>
    <submittedName>
        <fullName evidence="7">TBC1 domain member 7</fullName>
    </submittedName>
</protein>
<gene>
    <name evidence="7" type="primary">TBC1D7</name>
    <name evidence="7" type="ORF">OS493_004803</name>
</gene>
<dbReference type="GO" id="GO:0032007">
    <property type="term" value="P:negative regulation of TOR signaling"/>
    <property type="evidence" value="ECO:0007669"/>
    <property type="project" value="TreeGrafter"/>
</dbReference>
<evidence type="ECO:0000256" key="1">
    <source>
        <dbReference type="ARBA" id="ARBA00004308"/>
    </source>
</evidence>
<proteinExistence type="predicted"/>
<dbReference type="AlphaFoldDB" id="A0A9W9ZGC2"/>
<dbReference type="FunFam" id="1.10.10.750:FF:000006">
    <property type="entry name" value="TBC1 domain family member 7"/>
    <property type="match status" value="1"/>
</dbReference>
<evidence type="ECO:0000313" key="7">
    <source>
        <dbReference type="EMBL" id="KAJ7381202.1"/>
    </source>
</evidence>
<evidence type="ECO:0000256" key="4">
    <source>
        <dbReference type="ARBA" id="ARBA00022490"/>
    </source>
</evidence>
<keyword evidence="4" id="KW-0963">Cytoplasm</keyword>
<dbReference type="Gene3D" id="1.10.8.680">
    <property type="entry name" value="Ypt/Rab-GAP domain of gyp1p, domain 2"/>
    <property type="match status" value="1"/>
</dbReference>
<dbReference type="PANTHER" id="PTHR13530">
    <property type="entry name" value="TBC1 DOMAIN FAMILY MEMBER 7"/>
    <property type="match status" value="1"/>
</dbReference>
<keyword evidence="3" id="KW-0343">GTPase activation</keyword>
<keyword evidence="6" id="KW-0968">Cytoplasmic vesicle</keyword>
<organism evidence="7 8">
    <name type="scientific">Desmophyllum pertusum</name>
    <dbReference type="NCBI Taxonomy" id="174260"/>
    <lineage>
        <taxon>Eukaryota</taxon>
        <taxon>Metazoa</taxon>
        <taxon>Cnidaria</taxon>
        <taxon>Anthozoa</taxon>
        <taxon>Hexacorallia</taxon>
        <taxon>Scleractinia</taxon>
        <taxon>Caryophylliina</taxon>
        <taxon>Caryophylliidae</taxon>
        <taxon>Desmophyllum</taxon>
    </lineage>
</organism>
<dbReference type="GO" id="GO:0031410">
    <property type="term" value="C:cytoplasmic vesicle"/>
    <property type="evidence" value="ECO:0007669"/>
    <property type="project" value="UniProtKB-SubCell"/>
</dbReference>
<dbReference type="PANTHER" id="PTHR13530:SF3">
    <property type="entry name" value="TBC1 DOMAIN FAMILY MEMBER 7"/>
    <property type="match status" value="1"/>
</dbReference>
<evidence type="ECO:0000313" key="8">
    <source>
        <dbReference type="Proteomes" id="UP001163046"/>
    </source>
</evidence>
<reference evidence="7" key="1">
    <citation type="submission" date="2023-01" db="EMBL/GenBank/DDBJ databases">
        <title>Genome assembly of the deep-sea coral Lophelia pertusa.</title>
        <authorList>
            <person name="Herrera S."/>
            <person name="Cordes E."/>
        </authorList>
    </citation>
    <scope>NUCLEOTIDE SEQUENCE</scope>
    <source>
        <strain evidence="7">USNM1676648</strain>
        <tissue evidence="7">Polyp</tissue>
    </source>
</reference>
<comment type="subcellular location">
    <subcellularLocation>
        <location evidence="2">Cytoplasmic vesicle</location>
    </subcellularLocation>
    <subcellularLocation>
        <location evidence="1">Endomembrane system</location>
    </subcellularLocation>
</comment>
<accession>A0A9W9ZGC2</accession>
<dbReference type="OrthoDB" id="18718at2759"/>
<evidence type="ECO:0000256" key="3">
    <source>
        <dbReference type="ARBA" id="ARBA00022468"/>
    </source>
</evidence>
<dbReference type="GO" id="GO:0012505">
    <property type="term" value="C:endomembrane system"/>
    <property type="evidence" value="ECO:0007669"/>
    <property type="project" value="UniProtKB-SubCell"/>
</dbReference>
<dbReference type="GO" id="GO:0005096">
    <property type="term" value="F:GTPase activator activity"/>
    <property type="evidence" value="ECO:0007669"/>
    <property type="project" value="UniProtKB-KW"/>
</dbReference>
<dbReference type="EMBL" id="MU826351">
    <property type="protein sequence ID" value="KAJ7381202.1"/>
    <property type="molecule type" value="Genomic_DNA"/>
</dbReference>
<dbReference type="Proteomes" id="UP001163046">
    <property type="component" value="Unassembled WGS sequence"/>
</dbReference>
<evidence type="ECO:0000256" key="2">
    <source>
        <dbReference type="ARBA" id="ARBA00004541"/>
    </source>
</evidence>
<dbReference type="InterPro" id="IPR039842">
    <property type="entry name" value="TBC1D7"/>
</dbReference>
<keyword evidence="8" id="KW-1185">Reference proteome</keyword>
<dbReference type="Gene3D" id="1.10.10.750">
    <property type="entry name" value="Ypt/Rab-GAP domain of gyp1p, domain 1"/>
    <property type="match status" value="1"/>
</dbReference>